<evidence type="ECO:0000313" key="10">
    <source>
        <dbReference type="EMBL" id="KAG9458480.1"/>
    </source>
</evidence>
<dbReference type="GO" id="GO:0003677">
    <property type="term" value="F:DNA binding"/>
    <property type="evidence" value="ECO:0007669"/>
    <property type="project" value="UniProtKB-KW"/>
</dbReference>
<evidence type="ECO:0000259" key="9">
    <source>
        <dbReference type="PROSITE" id="PS51032"/>
    </source>
</evidence>
<feature type="compositionally biased region" description="Polar residues" evidence="8">
    <location>
        <begin position="8"/>
        <end position="19"/>
    </location>
</feature>
<dbReference type="InterPro" id="IPR036955">
    <property type="entry name" value="AP2/ERF_dom_sf"/>
</dbReference>
<dbReference type="Proteomes" id="UP000825729">
    <property type="component" value="Unassembled WGS sequence"/>
</dbReference>
<keyword evidence="11" id="KW-1185">Reference proteome</keyword>
<evidence type="ECO:0000256" key="1">
    <source>
        <dbReference type="ARBA" id="ARBA00004123"/>
    </source>
</evidence>
<keyword evidence="2" id="KW-0677">Repeat</keyword>
<evidence type="ECO:0000256" key="3">
    <source>
        <dbReference type="ARBA" id="ARBA00023015"/>
    </source>
</evidence>
<dbReference type="EMBL" id="JAINDJ010000002">
    <property type="protein sequence ID" value="KAG9458480.1"/>
    <property type="molecule type" value="Genomic_DNA"/>
</dbReference>
<comment type="caution">
    <text evidence="10">The sequence shown here is derived from an EMBL/GenBank/DDBJ whole genome shotgun (WGS) entry which is preliminary data.</text>
</comment>
<dbReference type="InterPro" id="IPR001471">
    <property type="entry name" value="AP2/ERF_dom"/>
</dbReference>
<comment type="subcellular location">
    <subcellularLocation>
        <location evidence="1">Nucleus</location>
    </subcellularLocation>
</comment>
<feature type="domain" description="AP2/ERF" evidence="9">
    <location>
        <begin position="230"/>
        <end position="293"/>
    </location>
</feature>
<proteinExistence type="inferred from homology"/>
<keyword evidence="4" id="KW-0238">DNA-binding</keyword>
<comment type="similarity">
    <text evidence="7">Belongs to the AP2/ERF transcription factor family. AP2 subfamily.</text>
</comment>
<keyword evidence="5" id="KW-0804">Transcription</keyword>
<organism evidence="10 11">
    <name type="scientific">Aristolochia fimbriata</name>
    <name type="common">White veined hardy Dutchman's pipe vine</name>
    <dbReference type="NCBI Taxonomy" id="158543"/>
    <lineage>
        <taxon>Eukaryota</taxon>
        <taxon>Viridiplantae</taxon>
        <taxon>Streptophyta</taxon>
        <taxon>Embryophyta</taxon>
        <taxon>Tracheophyta</taxon>
        <taxon>Spermatophyta</taxon>
        <taxon>Magnoliopsida</taxon>
        <taxon>Magnoliidae</taxon>
        <taxon>Piperales</taxon>
        <taxon>Aristolochiaceae</taxon>
        <taxon>Aristolochia</taxon>
    </lineage>
</organism>
<dbReference type="FunFam" id="3.30.730.10:FF:000004">
    <property type="entry name" value="AP2-like ethylene-responsive transcription factor"/>
    <property type="match status" value="1"/>
</dbReference>
<dbReference type="PRINTS" id="PR00367">
    <property type="entry name" value="ETHRSPELEMNT"/>
</dbReference>
<evidence type="ECO:0000256" key="2">
    <source>
        <dbReference type="ARBA" id="ARBA00022737"/>
    </source>
</evidence>
<dbReference type="PROSITE" id="PS51032">
    <property type="entry name" value="AP2_ERF"/>
    <property type="match status" value="2"/>
</dbReference>
<feature type="domain" description="AP2/ERF" evidence="9">
    <location>
        <begin position="329"/>
        <end position="387"/>
    </location>
</feature>
<keyword evidence="6" id="KW-0539">Nucleus</keyword>
<dbReference type="SMART" id="SM00380">
    <property type="entry name" value="AP2"/>
    <property type="match status" value="2"/>
</dbReference>
<dbReference type="PANTHER" id="PTHR32467:SF97">
    <property type="entry name" value="ETHYLENE-RESPONSIVE TRANSCRIPTION FACTOR WRI1"/>
    <property type="match status" value="1"/>
</dbReference>
<dbReference type="Pfam" id="PF00847">
    <property type="entry name" value="AP2"/>
    <property type="match status" value="1"/>
</dbReference>
<reference evidence="10 11" key="1">
    <citation type="submission" date="2021-07" db="EMBL/GenBank/DDBJ databases">
        <title>The Aristolochia fimbriata genome: insights into angiosperm evolution, floral development and chemical biosynthesis.</title>
        <authorList>
            <person name="Jiao Y."/>
        </authorList>
    </citation>
    <scope>NUCLEOTIDE SEQUENCE [LARGE SCALE GENOMIC DNA]</scope>
    <source>
        <strain evidence="10">IBCAS-2021</strain>
        <tissue evidence="10">Leaf</tissue>
    </source>
</reference>
<dbReference type="GO" id="GO:0003700">
    <property type="term" value="F:DNA-binding transcription factor activity"/>
    <property type="evidence" value="ECO:0007669"/>
    <property type="project" value="InterPro"/>
</dbReference>
<gene>
    <name evidence="10" type="ORF">H6P81_002988</name>
</gene>
<keyword evidence="3" id="KW-0805">Transcription regulation</keyword>
<feature type="compositionally biased region" description="Low complexity" evidence="8">
    <location>
        <begin position="164"/>
        <end position="203"/>
    </location>
</feature>
<dbReference type="FunFam" id="3.30.730.10:FF:000002">
    <property type="entry name" value="AP2-like ethylene-responsive transcription factor"/>
    <property type="match status" value="1"/>
</dbReference>
<evidence type="ECO:0000256" key="5">
    <source>
        <dbReference type="ARBA" id="ARBA00023163"/>
    </source>
</evidence>
<protein>
    <recommendedName>
        <fullName evidence="9">AP2/ERF domain-containing protein</fullName>
    </recommendedName>
</protein>
<feature type="region of interest" description="Disordered" evidence="8">
    <location>
        <begin position="100"/>
        <end position="233"/>
    </location>
</feature>
<dbReference type="PANTHER" id="PTHR32467">
    <property type="entry name" value="AP2-LIKE ETHYLENE-RESPONSIVE TRANSCRIPTION FACTOR"/>
    <property type="match status" value="1"/>
</dbReference>
<feature type="compositionally biased region" description="Basic and acidic residues" evidence="8">
    <location>
        <begin position="112"/>
        <end position="133"/>
    </location>
</feature>
<dbReference type="GO" id="GO:0005634">
    <property type="term" value="C:nucleus"/>
    <property type="evidence" value="ECO:0007669"/>
    <property type="project" value="UniProtKB-SubCell"/>
</dbReference>
<accession>A0AAV7FBB0</accession>
<evidence type="ECO:0000256" key="4">
    <source>
        <dbReference type="ARBA" id="ARBA00023125"/>
    </source>
</evidence>
<dbReference type="InterPro" id="IPR016177">
    <property type="entry name" value="DNA-bd_dom_sf"/>
</dbReference>
<dbReference type="CDD" id="cd00018">
    <property type="entry name" value="AP2"/>
    <property type="match status" value="2"/>
</dbReference>
<dbReference type="Gene3D" id="3.30.730.10">
    <property type="entry name" value="AP2/ERF domain"/>
    <property type="match status" value="2"/>
</dbReference>
<sequence>MGVELKTPDTSTPIWQPNFNEAEKENGTGTILNSRKPEVNPLWSRQKSLATRDYEETLETGQTSPKFDGQTGHAIASLQLGEIYFYSKYRAEKRKTLSVSAQSLHLHSNDIPGKRNPERQREREREGRKEGRCMRAASARAPIGSMTGLVARCRDPKLTQMKKPPSIVPSSASSSSSAAVSPPSPSSSSSSSSAYPLSHSQSAKAKRAKKTVNGEKRSSPNSGGAKRSSMYRGVTRHRWTGRYEAHLWDKGSWNPVQNKKGRQGAYDDEEAAAHTYDLAALKYWGPETILNFPISTYMKELEEMQKLTKEEYLATLRRRSSGFSRGVSKYRGVARHHHNGRWEARIGRVFGNKYLYLGTYGTQEEAAQAYDMAAIEYRGANAVTNFDISYYVRCQKLRQLHIQAPPPAPPPSTEVPALAQLPAPESAAASTLASPFQGMEYYVGPGDTIVEAMGGQTWDLAMDGSSFDSPFLMAASLDDKSNDLNDLFNDLDFEENIDTLFDGLDGAGGGAPATEGTSSEPGGFGTGEVCSGFGGAVGILKLVKAN</sequence>
<dbReference type="SUPFAM" id="SSF54171">
    <property type="entry name" value="DNA-binding domain"/>
    <property type="match status" value="2"/>
</dbReference>
<name>A0AAV7FBB0_ARIFI</name>
<evidence type="ECO:0000256" key="6">
    <source>
        <dbReference type="ARBA" id="ARBA00023242"/>
    </source>
</evidence>
<dbReference type="AlphaFoldDB" id="A0AAV7FBB0"/>
<evidence type="ECO:0000256" key="7">
    <source>
        <dbReference type="ARBA" id="ARBA00037973"/>
    </source>
</evidence>
<evidence type="ECO:0000313" key="11">
    <source>
        <dbReference type="Proteomes" id="UP000825729"/>
    </source>
</evidence>
<feature type="region of interest" description="Disordered" evidence="8">
    <location>
        <begin position="1"/>
        <end position="39"/>
    </location>
</feature>
<evidence type="ECO:0000256" key="8">
    <source>
        <dbReference type="SAM" id="MobiDB-lite"/>
    </source>
</evidence>